<dbReference type="Proteomes" id="UP000504611">
    <property type="component" value="Unplaced"/>
</dbReference>
<evidence type="ECO:0000313" key="3">
    <source>
        <dbReference type="RefSeq" id="XP_010776424.1"/>
    </source>
</evidence>
<dbReference type="KEGG" id="ncc:104951464"/>
<keyword evidence="2" id="KW-1185">Reference proteome</keyword>
<comment type="subcellular location">
    <subcellularLocation>
        <location evidence="1">Secreted</location>
    </subcellularLocation>
</comment>
<evidence type="ECO:0000256" key="1">
    <source>
        <dbReference type="RuleBase" id="RU363133"/>
    </source>
</evidence>
<sequence length="196" mass="21759">MPLFQLYFTPALLLLVLTCPQVSQSVPLMVKGTVTDSLVFSAQILLQSITDALTKDELFSGINCSQEMVKLNNETDTPSVCAPKGSKCSGINKTEFDQDLCLENIGKDLHHYFTFLAAQSDPDKLIDPTLSGLRELMQNFFPKHLPSDLVSEEDASENSSSFDKKLNLCKVLKGFQLRSITINRVLSYMNSGEQTK</sequence>
<dbReference type="SUPFAM" id="SSF47266">
    <property type="entry name" value="4-helical cytokines"/>
    <property type="match status" value="1"/>
</dbReference>
<dbReference type="OrthoDB" id="9893660at2759"/>
<dbReference type="InterPro" id="IPR004281">
    <property type="entry name" value="IL-12_alpha"/>
</dbReference>
<keyword evidence="1" id="KW-0202">Cytokine</keyword>
<evidence type="ECO:0000313" key="2">
    <source>
        <dbReference type="Proteomes" id="UP000504611"/>
    </source>
</evidence>
<feature type="signal peptide" evidence="1">
    <location>
        <begin position="1"/>
        <end position="25"/>
    </location>
</feature>
<keyword evidence="1" id="KW-0964">Secreted</keyword>
<accession>A0A6I9NFD9</accession>
<keyword evidence="1" id="KW-0339">Growth factor</keyword>
<dbReference type="GO" id="GO:0006955">
    <property type="term" value="P:immune response"/>
    <property type="evidence" value="ECO:0007669"/>
    <property type="project" value="InterPro"/>
</dbReference>
<dbReference type="Gene3D" id="1.20.1250.10">
    <property type="match status" value="1"/>
</dbReference>
<dbReference type="GO" id="GO:0005125">
    <property type="term" value="F:cytokine activity"/>
    <property type="evidence" value="ECO:0007669"/>
    <property type="project" value="UniProtKB-KW"/>
</dbReference>
<dbReference type="RefSeq" id="XP_010776424.1">
    <property type="nucleotide sequence ID" value="XM_010778122.1"/>
</dbReference>
<keyword evidence="1" id="KW-1015">Disulfide bond</keyword>
<proteinExistence type="inferred from homology"/>
<dbReference type="AlphaFoldDB" id="A0A6I9NFD9"/>
<organism evidence="2 3">
    <name type="scientific">Notothenia coriiceps</name>
    <name type="common">black rockcod</name>
    <dbReference type="NCBI Taxonomy" id="8208"/>
    <lineage>
        <taxon>Eukaryota</taxon>
        <taxon>Metazoa</taxon>
        <taxon>Chordata</taxon>
        <taxon>Craniata</taxon>
        <taxon>Vertebrata</taxon>
        <taxon>Euteleostomi</taxon>
        <taxon>Actinopterygii</taxon>
        <taxon>Neopterygii</taxon>
        <taxon>Teleostei</taxon>
        <taxon>Neoteleostei</taxon>
        <taxon>Acanthomorphata</taxon>
        <taxon>Eupercaria</taxon>
        <taxon>Perciformes</taxon>
        <taxon>Notothenioidei</taxon>
        <taxon>Nototheniidae</taxon>
        <taxon>Notothenia</taxon>
    </lineage>
</organism>
<dbReference type="GO" id="GO:0008083">
    <property type="term" value="F:growth factor activity"/>
    <property type="evidence" value="ECO:0007669"/>
    <property type="project" value="UniProtKB-KW"/>
</dbReference>
<protein>
    <recommendedName>
        <fullName evidence="1">Interleukin-12 subunit alpha</fullName>
        <shortName evidence="1">IL-12A</shortName>
    </recommendedName>
</protein>
<comment type="subunit">
    <text evidence="1">Heterodimer with IL12B; disulfide-linked. The heterodimer is known as interleukin IL-12.</text>
</comment>
<comment type="similarity">
    <text evidence="1">Belongs to the IL-6 superfamily.</text>
</comment>
<dbReference type="InterPro" id="IPR009079">
    <property type="entry name" value="4_helix_cytokine-like_core"/>
</dbReference>
<keyword evidence="1" id="KW-0732">Signal</keyword>
<gene>
    <name evidence="3" type="primary">LOC104951464</name>
    <name evidence="1" type="synonym">IL12A</name>
</gene>
<dbReference type="GeneID" id="104951464"/>
<reference evidence="3" key="1">
    <citation type="submission" date="2025-08" db="UniProtKB">
        <authorList>
            <consortium name="RefSeq"/>
        </authorList>
    </citation>
    <scope>IDENTIFICATION</scope>
    <source>
        <tissue evidence="3">Muscle</tissue>
    </source>
</reference>
<dbReference type="GO" id="GO:0005615">
    <property type="term" value="C:extracellular space"/>
    <property type="evidence" value="ECO:0007669"/>
    <property type="project" value="UniProtKB-KW"/>
</dbReference>
<name>A0A6I9NFD9_9TELE</name>
<dbReference type="GO" id="GO:0005143">
    <property type="term" value="F:interleukin-12 receptor binding"/>
    <property type="evidence" value="ECO:0007669"/>
    <property type="project" value="InterPro"/>
</dbReference>
<dbReference type="Pfam" id="PF03039">
    <property type="entry name" value="IL12"/>
    <property type="match status" value="1"/>
</dbReference>
<feature type="chain" id="PRO_5027165291" description="Interleukin-12 subunit alpha" evidence="1">
    <location>
        <begin position="26"/>
        <end position="196"/>
    </location>
</feature>